<dbReference type="SUPFAM" id="SSF50494">
    <property type="entry name" value="Trypsin-like serine proteases"/>
    <property type="match status" value="1"/>
</dbReference>
<protein>
    <submittedName>
        <fullName evidence="1">Trypsin-like peptidase domain-containing protein</fullName>
    </submittedName>
</protein>
<dbReference type="Proteomes" id="UP000502433">
    <property type="component" value="Chromosome"/>
</dbReference>
<organism evidence="1 2">
    <name type="scientific">Dolichospermum flos-aquae CCAP 1403/13F</name>
    <dbReference type="NCBI Taxonomy" id="315271"/>
    <lineage>
        <taxon>Bacteria</taxon>
        <taxon>Bacillati</taxon>
        <taxon>Cyanobacteriota</taxon>
        <taxon>Cyanophyceae</taxon>
        <taxon>Nostocales</taxon>
        <taxon>Aphanizomenonaceae</taxon>
        <taxon>Dolichospermum</taxon>
    </lineage>
</organism>
<dbReference type="InterPro" id="IPR009003">
    <property type="entry name" value="Peptidase_S1_PA"/>
</dbReference>
<reference evidence="1 2" key="1">
    <citation type="submission" date="2020-04" db="EMBL/GenBank/DDBJ databases">
        <title>Genome-Wide Identification of 5-Methylcytosine Sites in Bacterial Genomes By High-Throughput Sequencing of MspJI Restriction Fragments.</title>
        <authorList>
            <person name="Wu V."/>
        </authorList>
    </citation>
    <scope>NUCLEOTIDE SEQUENCE [LARGE SCALE GENOMIC DNA]</scope>
    <source>
        <strain evidence="1 2">CCAP 1403/13f</strain>
    </source>
</reference>
<evidence type="ECO:0000313" key="2">
    <source>
        <dbReference type="Proteomes" id="UP000502433"/>
    </source>
</evidence>
<dbReference type="PRINTS" id="PR01774">
    <property type="entry name" value="EXFOLTOXIN"/>
</dbReference>
<accession>A0A6H2C098</accession>
<dbReference type="GO" id="GO:0004252">
    <property type="term" value="F:serine-type endopeptidase activity"/>
    <property type="evidence" value="ECO:0007669"/>
    <property type="project" value="InterPro"/>
</dbReference>
<dbReference type="PANTHER" id="PTHR43019">
    <property type="entry name" value="SERINE ENDOPROTEASE DEGS"/>
    <property type="match status" value="1"/>
</dbReference>
<gene>
    <name evidence="1" type="ORF">HGD76_09885</name>
</gene>
<dbReference type="AlphaFoldDB" id="A0A6H2C098"/>
<dbReference type="PANTHER" id="PTHR43019:SF23">
    <property type="entry name" value="PROTEASE DO-LIKE 5, CHLOROPLASTIC"/>
    <property type="match status" value="1"/>
</dbReference>
<dbReference type="InterPro" id="IPR043504">
    <property type="entry name" value="Peptidase_S1_PA_chymotrypsin"/>
</dbReference>
<dbReference type="GO" id="GO:0006508">
    <property type="term" value="P:proteolysis"/>
    <property type="evidence" value="ECO:0007669"/>
    <property type="project" value="InterPro"/>
</dbReference>
<sequence length="334" mass="36251">MLLITNQLTRVFLGISAITAMAITIPVLANSVPQGIAENVRESIVQINSKDNGSPGGSGVIIDEENNIYTVLTANHVVCSAIKRPGKINCSQDINYSIRTYTGKEYVMKNRQVLQTDQNGVDLAIITFQAPDSEYYRPVVIEDKPLEIGTDIFVAGFPAVFGKKGADRDFAFTGGRIVFNQNLRNGYSLVYDANTLTGNSGGGVFDINGNLVAIHGLADATKSGFNAGIPIKTYLQLTKGKVISSDTETIPQSESAKISSNDRNLQIIQNFGYNPTACEPGRQVVSIMFGNKEYCVEPRPPLTGLKYRYNSTTNQLELFDAPKSNNPNNPNIGL</sequence>
<dbReference type="RefSeq" id="WP_168695665.1">
    <property type="nucleotide sequence ID" value="NZ_CP051206.1"/>
</dbReference>
<dbReference type="Gene3D" id="2.40.10.10">
    <property type="entry name" value="Trypsin-like serine proteases"/>
    <property type="match status" value="2"/>
</dbReference>
<name>A0A6H2C098_DOLFA</name>
<proteinExistence type="predicted"/>
<evidence type="ECO:0000313" key="1">
    <source>
        <dbReference type="EMBL" id="QJB44434.1"/>
    </source>
</evidence>
<reference evidence="1 2" key="2">
    <citation type="submission" date="2020-04" db="EMBL/GenBank/DDBJ databases">
        <authorList>
            <person name="Fomenkov A."/>
            <person name="Anton B.P."/>
            <person name="Roberts R.J."/>
        </authorList>
    </citation>
    <scope>NUCLEOTIDE SEQUENCE [LARGE SCALE GENOMIC DNA]</scope>
    <source>
        <strain evidence="1 2">CCAP 1403/13f</strain>
    </source>
</reference>
<dbReference type="Pfam" id="PF13365">
    <property type="entry name" value="Trypsin_2"/>
    <property type="match status" value="1"/>
</dbReference>
<dbReference type="EMBL" id="CP051206">
    <property type="protein sequence ID" value="QJB44434.1"/>
    <property type="molecule type" value="Genomic_DNA"/>
</dbReference>
<dbReference type="KEGG" id="dfs:HGD76_09885"/>
<dbReference type="InterPro" id="IPR008353">
    <property type="entry name" value="Peptidase_S1B_tx"/>
</dbReference>